<comment type="subcellular location">
    <subcellularLocation>
        <location evidence="1">Membrane</location>
        <topology evidence="1">Multi-pass membrane protein</topology>
    </subcellularLocation>
</comment>
<evidence type="ECO:0000256" key="2">
    <source>
        <dbReference type="ARBA" id="ARBA00022692"/>
    </source>
</evidence>
<dbReference type="SUPFAM" id="SSF81324">
    <property type="entry name" value="Voltage-gated potassium channels"/>
    <property type="match status" value="1"/>
</dbReference>
<dbReference type="Proteomes" id="UP001189429">
    <property type="component" value="Unassembled WGS sequence"/>
</dbReference>
<dbReference type="Gene3D" id="1.20.120.350">
    <property type="entry name" value="Voltage-gated potassium channels. Chain C"/>
    <property type="match status" value="1"/>
</dbReference>
<keyword evidence="2 5" id="KW-0812">Transmembrane</keyword>
<comment type="caution">
    <text evidence="7">The sequence shown here is derived from an EMBL/GenBank/DDBJ whole genome shotgun (WGS) entry which is preliminary data.</text>
</comment>
<evidence type="ECO:0000256" key="3">
    <source>
        <dbReference type="ARBA" id="ARBA00022989"/>
    </source>
</evidence>
<feature type="transmembrane region" description="Helical" evidence="5">
    <location>
        <begin position="47"/>
        <end position="67"/>
    </location>
</feature>
<evidence type="ECO:0000313" key="8">
    <source>
        <dbReference type="Proteomes" id="UP001189429"/>
    </source>
</evidence>
<dbReference type="InterPro" id="IPR027359">
    <property type="entry name" value="Volt_channel_dom_sf"/>
</dbReference>
<feature type="transmembrane region" description="Helical" evidence="5">
    <location>
        <begin position="190"/>
        <end position="214"/>
    </location>
</feature>
<dbReference type="PANTHER" id="PTHR10037">
    <property type="entry name" value="VOLTAGE-GATED CATION CHANNEL CALCIUM AND SODIUM"/>
    <property type="match status" value="1"/>
</dbReference>
<feature type="domain" description="Ion transport" evidence="6">
    <location>
        <begin position="47"/>
        <end position="214"/>
    </location>
</feature>
<dbReference type="PANTHER" id="PTHR10037:SF230">
    <property type="entry name" value="CA[2+]-CHANNEL PROTEIN ALPHA[[1]] SUBUNIT T, ISOFORM F"/>
    <property type="match status" value="1"/>
</dbReference>
<gene>
    <name evidence="7" type="ORF">PCOR1329_LOCUS38404</name>
</gene>
<evidence type="ECO:0000256" key="1">
    <source>
        <dbReference type="ARBA" id="ARBA00004141"/>
    </source>
</evidence>
<evidence type="ECO:0000256" key="4">
    <source>
        <dbReference type="ARBA" id="ARBA00023136"/>
    </source>
</evidence>
<keyword evidence="3 5" id="KW-1133">Transmembrane helix</keyword>
<feature type="transmembrane region" description="Helical" evidence="5">
    <location>
        <begin position="113"/>
        <end position="130"/>
    </location>
</feature>
<name>A0ABN9TEP3_9DINO</name>
<keyword evidence="4 5" id="KW-0472">Membrane</keyword>
<dbReference type="Pfam" id="PF00520">
    <property type="entry name" value="Ion_trans"/>
    <property type="match status" value="1"/>
</dbReference>
<evidence type="ECO:0000259" key="6">
    <source>
        <dbReference type="Pfam" id="PF00520"/>
    </source>
</evidence>
<proteinExistence type="predicted"/>
<dbReference type="EMBL" id="CAUYUJ010014650">
    <property type="protein sequence ID" value="CAK0844263.1"/>
    <property type="molecule type" value="Genomic_DNA"/>
</dbReference>
<evidence type="ECO:0000256" key="5">
    <source>
        <dbReference type="SAM" id="Phobius"/>
    </source>
</evidence>
<accession>A0ABN9TEP3</accession>
<feature type="transmembrane region" description="Helical" evidence="5">
    <location>
        <begin position="73"/>
        <end position="92"/>
    </location>
</feature>
<sequence length="222" mass="24775">MKPLRGSATKGGGAVLLDSLKILRLARMLKLFNVFMRADLAWTESDTFQAFIMGVIAVSSLMMGFQTDYPDLSIWYFWEQTVLFIFAFELAARAKQAGILAFLCSPTDRVWNYFDSFIVGSGVTDLWLLPTIKMVKSMLGMTVKGHGSSITQFLGVLRILRLFRILRLLRLIKSIPPLFNLLQGITHAMAGMMWVGVLAIVVLYAFGLLTVALLRDGLVENA</sequence>
<reference evidence="7" key="1">
    <citation type="submission" date="2023-10" db="EMBL/GenBank/DDBJ databases">
        <authorList>
            <person name="Chen Y."/>
            <person name="Shah S."/>
            <person name="Dougan E. K."/>
            <person name="Thang M."/>
            <person name="Chan C."/>
        </authorList>
    </citation>
    <scope>NUCLEOTIDE SEQUENCE [LARGE SCALE GENOMIC DNA]</scope>
</reference>
<evidence type="ECO:0000313" key="7">
    <source>
        <dbReference type="EMBL" id="CAK0844263.1"/>
    </source>
</evidence>
<keyword evidence="8" id="KW-1185">Reference proteome</keyword>
<organism evidence="7 8">
    <name type="scientific">Prorocentrum cordatum</name>
    <dbReference type="NCBI Taxonomy" id="2364126"/>
    <lineage>
        <taxon>Eukaryota</taxon>
        <taxon>Sar</taxon>
        <taxon>Alveolata</taxon>
        <taxon>Dinophyceae</taxon>
        <taxon>Prorocentrales</taxon>
        <taxon>Prorocentraceae</taxon>
        <taxon>Prorocentrum</taxon>
    </lineage>
</organism>
<dbReference type="InterPro" id="IPR005821">
    <property type="entry name" value="Ion_trans_dom"/>
</dbReference>
<dbReference type="InterPro" id="IPR043203">
    <property type="entry name" value="VGCC_Ca_Na"/>
</dbReference>
<protein>
    <recommendedName>
        <fullName evidence="6">Ion transport domain-containing protein</fullName>
    </recommendedName>
</protein>